<evidence type="ECO:0000313" key="2">
    <source>
        <dbReference type="EMBL" id="GIH24836.1"/>
    </source>
</evidence>
<keyword evidence="1" id="KW-0732">Signal</keyword>
<keyword evidence="3" id="KW-1185">Reference proteome</keyword>
<sequence length="389" mass="39562">MRGHVYFRRAGALTAVVAAGMIMSVAPGARADNGPEAPVPGAPEVMRGDPRDVSNWGTVLALPGCVQSDAWIARLKGLGGVVNTTLFQAHYPEYGQARKTAGGKGLVDLKIPDPTRLTSGLSFGQGNAVYAKAIGNALPGKEISAEDVATPCAAYAEAGGGMIDVGLPTIPGFNFLTSAAGALGGLFNTIKPLRPASAPAWSELRDSSPLRVHVEGIAVSARSVPGKPVEFAGNFAHGYVASFGTKVVDIPAKWPANFGVEVPTPFGAPLGIVTTNEQVTTNPNGTGTLAPGRTTYQYNPVAASGYINAIHVSVLGTNAADLTVGHAAVLNTTAVTGTTTTGTGTGLPVLLPCVSSPGREAACPLNLLEKEQRTPAAKAAAPAVSARLK</sequence>
<accession>A0A919Q9S0</accession>
<reference evidence="2" key="1">
    <citation type="submission" date="2021-01" db="EMBL/GenBank/DDBJ databases">
        <title>Whole genome shotgun sequence of Acrocarpospora phusangensis NBRC 108782.</title>
        <authorList>
            <person name="Komaki H."/>
            <person name="Tamura T."/>
        </authorList>
    </citation>
    <scope>NUCLEOTIDE SEQUENCE</scope>
    <source>
        <strain evidence="2">NBRC 108782</strain>
    </source>
</reference>
<protein>
    <submittedName>
        <fullName evidence="2">Uncharacterized protein</fullName>
    </submittedName>
</protein>
<dbReference type="EMBL" id="BOOA01000022">
    <property type="protein sequence ID" value="GIH24836.1"/>
    <property type="molecule type" value="Genomic_DNA"/>
</dbReference>
<evidence type="ECO:0000256" key="1">
    <source>
        <dbReference type="SAM" id="SignalP"/>
    </source>
</evidence>
<dbReference type="RefSeq" id="WP_204041572.1">
    <property type="nucleotide sequence ID" value="NZ_BOOA01000022.1"/>
</dbReference>
<feature type="signal peptide" evidence="1">
    <location>
        <begin position="1"/>
        <end position="31"/>
    </location>
</feature>
<name>A0A919Q9S0_9ACTN</name>
<evidence type="ECO:0000313" key="3">
    <source>
        <dbReference type="Proteomes" id="UP000640052"/>
    </source>
</evidence>
<feature type="chain" id="PRO_5037483944" evidence="1">
    <location>
        <begin position="32"/>
        <end position="389"/>
    </location>
</feature>
<comment type="caution">
    <text evidence="2">The sequence shown here is derived from an EMBL/GenBank/DDBJ whole genome shotgun (WGS) entry which is preliminary data.</text>
</comment>
<gene>
    <name evidence="2" type="ORF">Aph01nite_31460</name>
</gene>
<proteinExistence type="predicted"/>
<dbReference type="Proteomes" id="UP000640052">
    <property type="component" value="Unassembled WGS sequence"/>
</dbReference>
<organism evidence="2 3">
    <name type="scientific">Acrocarpospora phusangensis</name>
    <dbReference type="NCBI Taxonomy" id="1070424"/>
    <lineage>
        <taxon>Bacteria</taxon>
        <taxon>Bacillati</taxon>
        <taxon>Actinomycetota</taxon>
        <taxon>Actinomycetes</taxon>
        <taxon>Streptosporangiales</taxon>
        <taxon>Streptosporangiaceae</taxon>
        <taxon>Acrocarpospora</taxon>
    </lineage>
</organism>
<dbReference type="AlphaFoldDB" id="A0A919Q9S0"/>